<evidence type="ECO:0000256" key="1">
    <source>
        <dbReference type="ARBA" id="ARBA00002550"/>
    </source>
</evidence>
<dbReference type="InterPro" id="IPR011990">
    <property type="entry name" value="TPR-like_helical_dom_sf"/>
</dbReference>
<keyword evidence="10" id="KW-0802">TPR repeat</keyword>
<dbReference type="GO" id="GO:0005789">
    <property type="term" value="C:endoplasmic reticulum membrane"/>
    <property type="evidence" value="ECO:0007669"/>
    <property type="project" value="UniProtKB-SubCell"/>
</dbReference>
<dbReference type="EMBL" id="CAJVPK010000743">
    <property type="protein sequence ID" value="CAG8545215.1"/>
    <property type="molecule type" value="Genomic_DNA"/>
</dbReference>
<dbReference type="Pfam" id="PF06624">
    <property type="entry name" value="RAMP4"/>
    <property type="match status" value="1"/>
</dbReference>
<dbReference type="InterPro" id="IPR019269">
    <property type="entry name" value="BLOC1_su2"/>
</dbReference>
<dbReference type="Pfam" id="PF14559">
    <property type="entry name" value="TPR_19"/>
    <property type="match status" value="1"/>
</dbReference>
<comment type="function">
    <text evidence="1">Involved in endocytosis.</text>
</comment>
<comment type="subcellular location">
    <subcellularLocation>
        <location evidence="2">Endoplasmic reticulum membrane</location>
        <topology evidence="2">Single-pass membrane protein</topology>
    </subcellularLocation>
</comment>
<evidence type="ECO:0000256" key="11">
    <source>
        <dbReference type="SAM" id="MobiDB-lite"/>
    </source>
</evidence>
<dbReference type="InterPro" id="IPR019734">
    <property type="entry name" value="TPR_rpt"/>
</dbReference>
<comment type="similarity">
    <text evidence="9">Belongs to the YPP1 family.</text>
</comment>
<comment type="similarity">
    <text evidence="4">Belongs to the BLOC1S2 family.</text>
</comment>
<feature type="region of interest" description="Disordered" evidence="11">
    <location>
        <begin position="1"/>
        <end position="20"/>
    </location>
</feature>
<evidence type="ECO:0000256" key="10">
    <source>
        <dbReference type="PROSITE-ProRule" id="PRU00339"/>
    </source>
</evidence>
<dbReference type="OrthoDB" id="29013at2759"/>
<feature type="region of interest" description="Disordered" evidence="11">
    <location>
        <begin position="858"/>
        <end position="962"/>
    </location>
</feature>
<evidence type="ECO:0000256" key="6">
    <source>
        <dbReference type="ARBA" id="ARBA00022824"/>
    </source>
</evidence>
<feature type="compositionally biased region" description="Low complexity" evidence="11">
    <location>
        <begin position="913"/>
        <end position="932"/>
    </location>
</feature>
<dbReference type="Gene3D" id="1.25.40.10">
    <property type="entry name" value="Tetratricopeptide repeat domain"/>
    <property type="match status" value="2"/>
</dbReference>
<dbReference type="AlphaFoldDB" id="A0A9N9AWW1"/>
<gene>
    <name evidence="12" type="ORF">DEBURN_LOCUS6820</name>
</gene>
<evidence type="ECO:0000256" key="4">
    <source>
        <dbReference type="ARBA" id="ARBA00008468"/>
    </source>
</evidence>
<dbReference type="InterPro" id="IPR051722">
    <property type="entry name" value="Endocytosis_PI4K-reg_protein"/>
</dbReference>
<evidence type="ECO:0000256" key="7">
    <source>
        <dbReference type="ARBA" id="ARBA00022989"/>
    </source>
</evidence>
<dbReference type="SMART" id="SM00028">
    <property type="entry name" value="TPR"/>
    <property type="match status" value="6"/>
</dbReference>
<dbReference type="Pfam" id="PF10046">
    <property type="entry name" value="BLOC1_2"/>
    <property type="match status" value="1"/>
</dbReference>
<evidence type="ECO:0000256" key="5">
    <source>
        <dbReference type="ARBA" id="ARBA00022692"/>
    </source>
</evidence>
<keyword evidence="5" id="KW-0812">Transmembrane</keyword>
<evidence type="ECO:0000313" key="12">
    <source>
        <dbReference type="EMBL" id="CAG8545215.1"/>
    </source>
</evidence>
<feature type="compositionally biased region" description="Low complexity" evidence="11">
    <location>
        <begin position="858"/>
        <end position="884"/>
    </location>
</feature>
<keyword evidence="13" id="KW-1185">Reference proteome</keyword>
<accession>A0A9N9AWW1</accession>
<keyword evidence="6" id="KW-0256">Endoplasmic reticulum</keyword>
<dbReference type="InterPro" id="IPR010580">
    <property type="entry name" value="ER_stress-assoc"/>
</dbReference>
<protein>
    <submittedName>
        <fullName evidence="12">11118_t:CDS:1</fullName>
    </submittedName>
</protein>
<feature type="compositionally biased region" description="Low complexity" evidence="11">
    <location>
        <begin position="940"/>
        <end position="957"/>
    </location>
</feature>
<dbReference type="Pfam" id="PF13181">
    <property type="entry name" value="TPR_8"/>
    <property type="match status" value="1"/>
</dbReference>
<dbReference type="PANTHER" id="PTHR23083:SF464">
    <property type="entry name" value="TETRATRICOPEPTIDE REPEAT DOMAIN 7, ISOFORM A"/>
    <property type="match status" value="1"/>
</dbReference>
<dbReference type="SUPFAM" id="SSF48452">
    <property type="entry name" value="TPR-like"/>
    <property type="match status" value="1"/>
</dbReference>
<keyword evidence="7" id="KW-1133">Transmembrane helix</keyword>
<feature type="repeat" description="TPR" evidence="10">
    <location>
        <begin position="1008"/>
        <end position="1041"/>
    </location>
</feature>
<proteinExistence type="inferred from homology"/>
<evidence type="ECO:0000256" key="9">
    <source>
        <dbReference type="ARBA" id="ARBA00038251"/>
    </source>
</evidence>
<evidence type="ECO:0000256" key="2">
    <source>
        <dbReference type="ARBA" id="ARBA00004389"/>
    </source>
</evidence>
<evidence type="ECO:0000256" key="8">
    <source>
        <dbReference type="ARBA" id="ARBA00023136"/>
    </source>
</evidence>
<reference evidence="12" key="1">
    <citation type="submission" date="2021-06" db="EMBL/GenBank/DDBJ databases">
        <authorList>
            <person name="Kallberg Y."/>
            <person name="Tangrot J."/>
            <person name="Rosling A."/>
        </authorList>
    </citation>
    <scope>NUCLEOTIDE SEQUENCE</scope>
    <source>
        <strain evidence="12">AZ414A</strain>
    </source>
</reference>
<organism evidence="12 13">
    <name type="scientific">Diversispora eburnea</name>
    <dbReference type="NCBI Taxonomy" id="1213867"/>
    <lineage>
        <taxon>Eukaryota</taxon>
        <taxon>Fungi</taxon>
        <taxon>Fungi incertae sedis</taxon>
        <taxon>Mucoromycota</taxon>
        <taxon>Glomeromycotina</taxon>
        <taxon>Glomeromycetes</taxon>
        <taxon>Diversisporales</taxon>
        <taxon>Diversisporaceae</taxon>
        <taxon>Diversispora</taxon>
    </lineage>
</organism>
<sequence>MSSSDNKTSSKSPSTTNIITSTSNSSLATATSTLSSAINTTTSAITTTTSVLTSTLSSLTSSVLPLTSVSSPSSSSSLWSRRLSSSTSSIVEEGMNNKINQKEVNKITTEMFSKVAEYLKGEMLATTEDYKLLENMNKVTRDRYKEMSGMAQNLVVEMAKLQRIYIDLEPYVQQIDEISEQVDFLEKVTNELDDYSKELELRIKRPGTTNPIIRKKNLTYASNIHNRGHVKTSLRKEKESQLPVGYFTLGIILFVVVANQREKEIDIARCKGNWSVIPELARKFKKHSAAGIVLEQTSLAEFSLIQAIEKNAIEKNFTEEAYDNDSPENITVPPTIDPDDSESLSSSLITDVFNKSELALSHASGQEKEYITIILARAHYVVGRLDKCLIALSSDFVLQNIPSGYNFVLIIQGLTIRGMAREALFDEEGAIACYDQVITLLSQYSGEKSEQQLSIWSEEALYRACLLKAFRTYQNYSGIWGDKFLLHKRAVIFKNFIKILSKSYQEGSYVPPSVQSTSVNGNGQPSVVFTPTFRIELTGLHSLYENVLYQITSFPRAGEVNQKVLEFVDQVMSDWVILRGGTATEMRGLVDILYRATQKTFQSPRILRHLISTLITLGDYEEAELAVNSYVSLIEKNKETKKEEIEQKIHLSKKMTSNEYTDGESSEHVIQSKKTLELAQKAVKWGEQSIDVNDELLAHAWRCVGVGCSLMAREESDQDKRPEFHTDSIEAFTKSIQFDPEAFETHYLLALEYAITRDIGQATSSVRQALELDSTSISCWHLLVLLMSSQKDIQGALKASFGPDTTIQNYDKLFALYTKVYPDYNNNNSSNSSNGSIYDSTFSSRKPSHIFEEQLIPVTTSTIPTTPTTPNRFTTSSRSISSINKDGNASTEGSISSIGIGNNKDTLDVPKTSYAPSISSSRNSYSSRRNSPTPTISGLAASSSKSATFSSSNTSNSPNLKIKQRRQRAAKALADLWLSSASTFRRLGNFEEAQKAIESAEDADNTNPNVWFQFGLLLFAQGQFNDAITSFHKALAIDGRHVSTLVHLARTYLETDNLDIAEGILESVIKSNGWDCAEAWLYLGKICQATNRIKRTKDCLWYALDLEETSPIRPFNILPVCL</sequence>
<dbReference type="Proteomes" id="UP000789706">
    <property type="component" value="Unassembled WGS sequence"/>
</dbReference>
<comment type="caution">
    <text evidence="12">The sequence shown here is derived from an EMBL/GenBank/DDBJ whole genome shotgun (WGS) entry which is preliminary data.</text>
</comment>
<evidence type="ECO:0000313" key="13">
    <source>
        <dbReference type="Proteomes" id="UP000789706"/>
    </source>
</evidence>
<comment type="similarity">
    <text evidence="3">Belongs to the RAMP4 family.</text>
</comment>
<keyword evidence="8" id="KW-0472">Membrane</keyword>
<evidence type="ECO:0000256" key="3">
    <source>
        <dbReference type="ARBA" id="ARBA00005500"/>
    </source>
</evidence>
<name>A0A9N9AWW1_9GLOM</name>
<dbReference type="PROSITE" id="PS50005">
    <property type="entry name" value="TPR"/>
    <property type="match status" value="1"/>
</dbReference>
<dbReference type="PANTHER" id="PTHR23083">
    <property type="entry name" value="TETRATRICOPEPTIDE REPEAT PROTEIN, TPR"/>
    <property type="match status" value="1"/>
</dbReference>